<proteinExistence type="predicted"/>
<accession>A0ABN7UDL4</accession>
<evidence type="ECO:0000313" key="2">
    <source>
        <dbReference type="Proteomes" id="UP000789901"/>
    </source>
</evidence>
<dbReference type="Proteomes" id="UP000789901">
    <property type="component" value="Unassembled WGS sequence"/>
</dbReference>
<feature type="non-terminal residue" evidence="1">
    <location>
        <position position="1"/>
    </location>
</feature>
<protein>
    <submittedName>
        <fullName evidence="1">8247_t:CDS:1</fullName>
    </submittedName>
</protein>
<dbReference type="EMBL" id="CAJVQB010002321">
    <property type="protein sequence ID" value="CAG8570297.1"/>
    <property type="molecule type" value="Genomic_DNA"/>
</dbReference>
<evidence type="ECO:0000313" key="1">
    <source>
        <dbReference type="EMBL" id="CAG8570297.1"/>
    </source>
</evidence>
<comment type="caution">
    <text evidence="1">The sequence shown here is derived from an EMBL/GenBank/DDBJ whole genome shotgun (WGS) entry which is preliminary data.</text>
</comment>
<reference evidence="1 2" key="1">
    <citation type="submission" date="2021-06" db="EMBL/GenBank/DDBJ databases">
        <authorList>
            <person name="Kallberg Y."/>
            <person name="Tangrot J."/>
            <person name="Rosling A."/>
        </authorList>
    </citation>
    <scope>NUCLEOTIDE SEQUENCE [LARGE SCALE GENOMIC DNA]</scope>
    <source>
        <strain evidence="1 2">120-4 pot B 10/14</strain>
    </source>
</reference>
<name>A0ABN7UDL4_GIGMA</name>
<gene>
    <name evidence="1" type="ORF">GMARGA_LOCUS5451</name>
</gene>
<organism evidence="1 2">
    <name type="scientific">Gigaspora margarita</name>
    <dbReference type="NCBI Taxonomy" id="4874"/>
    <lineage>
        <taxon>Eukaryota</taxon>
        <taxon>Fungi</taxon>
        <taxon>Fungi incertae sedis</taxon>
        <taxon>Mucoromycota</taxon>
        <taxon>Glomeromycotina</taxon>
        <taxon>Glomeromycetes</taxon>
        <taxon>Diversisporales</taxon>
        <taxon>Gigasporaceae</taxon>
        <taxon>Gigaspora</taxon>
    </lineage>
</organism>
<keyword evidence="2" id="KW-1185">Reference proteome</keyword>
<sequence>KFDDESDRLVESNEFDTNLSELDESNEFDDEKLKIISEFMAADKDILKVLDNRYTSKFISTHDIAQRHKERSDKFKMGSKVIKLEIPDN</sequence>